<protein>
    <submittedName>
        <fullName evidence="1">Uncharacterized protein</fullName>
    </submittedName>
</protein>
<keyword evidence="2" id="KW-1185">Reference proteome</keyword>
<organism evidence="1 2">
    <name type="scientific">Entomophthora muscae</name>
    <dbReference type="NCBI Taxonomy" id="34485"/>
    <lineage>
        <taxon>Eukaryota</taxon>
        <taxon>Fungi</taxon>
        <taxon>Fungi incertae sedis</taxon>
        <taxon>Zoopagomycota</taxon>
        <taxon>Entomophthoromycotina</taxon>
        <taxon>Entomophthoromycetes</taxon>
        <taxon>Entomophthorales</taxon>
        <taxon>Entomophthoraceae</taxon>
        <taxon>Entomophthora</taxon>
    </lineage>
</organism>
<dbReference type="EMBL" id="QTSX02002944">
    <property type="protein sequence ID" value="KAJ9072983.1"/>
    <property type="molecule type" value="Genomic_DNA"/>
</dbReference>
<sequence>MHHATPIANGSHPLRQGLRLSQALLTLISCVVLRSFLQLESEGKLDSIYHMICLVEVYMHQLLLYVGLGSLILALVMCDYDEDNMCFTCNAYPDIPAGLMETASVLSGLIWPLASFFILHLTPEWPKLWSNLWLALYLTNAGLWSTSAFLTMRKLVSVPIH</sequence>
<dbReference type="Proteomes" id="UP001165960">
    <property type="component" value="Unassembled WGS sequence"/>
</dbReference>
<reference evidence="1" key="1">
    <citation type="submission" date="2022-04" db="EMBL/GenBank/DDBJ databases">
        <title>Genome of the entomopathogenic fungus Entomophthora muscae.</title>
        <authorList>
            <person name="Elya C."/>
            <person name="Lovett B.R."/>
            <person name="Lee E."/>
            <person name="Macias A.M."/>
            <person name="Hajek A.E."/>
            <person name="De Bivort B.L."/>
            <person name="Kasson M.T."/>
            <person name="De Fine Licht H.H."/>
            <person name="Stajich J.E."/>
        </authorList>
    </citation>
    <scope>NUCLEOTIDE SEQUENCE</scope>
    <source>
        <strain evidence="1">Berkeley</strain>
    </source>
</reference>
<evidence type="ECO:0000313" key="1">
    <source>
        <dbReference type="EMBL" id="KAJ9072983.1"/>
    </source>
</evidence>
<proteinExistence type="predicted"/>
<name>A0ACC2TE96_9FUNG</name>
<comment type="caution">
    <text evidence="1">The sequence shown here is derived from an EMBL/GenBank/DDBJ whole genome shotgun (WGS) entry which is preliminary data.</text>
</comment>
<evidence type="ECO:0000313" key="2">
    <source>
        <dbReference type="Proteomes" id="UP001165960"/>
    </source>
</evidence>
<gene>
    <name evidence="1" type="ORF">DSO57_1021461</name>
</gene>
<accession>A0ACC2TE96</accession>